<dbReference type="GO" id="GO:0005615">
    <property type="term" value="C:extracellular space"/>
    <property type="evidence" value="ECO:0007669"/>
    <property type="project" value="InterPro"/>
</dbReference>
<feature type="signal peptide" evidence="5">
    <location>
        <begin position="1"/>
        <end position="29"/>
    </location>
</feature>
<dbReference type="Gene3D" id="3.30.497.10">
    <property type="entry name" value="Antithrombin, subunit I, domain 2"/>
    <property type="match status" value="1"/>
</dbReference>
<reference evidence="7 8" key="1">
    <citation type="submission" date="2024-03" db="EMBL/GenBank/DDBJ databases">
        <title>Adaptation during the transition from Ophiocordyceps entomopathogen to insect associate is accompanied by gene loss and intensified selection.</title>
        <authorList>
            <person name="Ward C.M."/>
            <person name="Onetto C.A."/>
            <person name="Borneman A.R."/>
        </authorList>
    </citation>
    <scope>NUCLEOTIDE SEQUENCE [LARGE SCALE GENOMIC DNA]</scope>
    <source>
        <strain evidence="7">AWRI1</strain>
        <tissue evidence="7">Single Adult Female</tissue>
    </source>
</reference>
<dbReference type="SMART" id="SM00093">
    <property type="entry name" value="SERPIN"/>
    <property type="match status" value="1"/>
</dbReference>
<dbReference type="GO" id="GO:0004867">
    <property type="term" value="F:serine-type endopeptidase inhibitor activity"/>
    <property type="evidence" value="ECO:0007669"/>
    <property type="project" value="UniProtKB-KW"/>
</dbReference>
<dbReference type="EMBL" id="JBBCAQ010000034">
    <property type="protein sequence ID" value="KAK7580740.1"/>
    <property type="molecule type" value="Genomic_DNA"/>
</dbReference>
<gene>
    <name evidence="7" type="ORF">V9T40_001369</name>
</gene>
<keyword evidence="2" id="KW-0646">Protease inhibitor</keyword>
<dbReference type="InterPro" id="IPR000215">
    <property type="entry name" value="Serpin_fam"/>
</dbReference>
<dbReference type="InterPro" id="IPR042185">
    <property type="entry name" value="Serpin_sf_2"/>
</dbReference>
<keyword evidence="3" id="KW-0722">Serine protease inhibitor</keyword>
<dbReference type="Pfam" id="PF00079">
    <property type="entry name" value="Serpin"/>
    <property type="match status" value="1"/>
</dbReference>
<dbReference type="Gene3D" id="2.30.39.10">
    <property type="entry name" value="Alpha-1-antitrypsin, domain 1"/>
    <property type="match status" value="1"/>
</dbReference>
<evidence type="ECO:0000256" key="4">
    <source>
        <dbReference type="RuleBase" id="RU000411"/>
    </source>
</evidence>
<dbReference type="SUPFAM" id="SSF56574">
    <property type="entry name" value="Serpins"/>
    <property type="match status" value="1"/>
</dbReference>
<sequence>MLFSVVNMSLPQKIVSLFVISLVVSVASSEVKEKPLSEYIDRFTLLTGDALLQNANDSNVVFSPLNIYHAFSLLHLGSNQKTREELSSIFGFPENPENDTNFHAQLNQTLHSLQNLKDVTLAAAVGVFARKDLKLKPLFLERVKSFYNADVQNVDFSNTSTTQYINSWISQSTKDHIKDYFTESINPATQLQLISALYFGANWKFGFGKTNTQKEDFHTGYSLLKVEMMSEMSRLDYGDDPKYPFRILGLPYKNEDLYLYIQLPREDPKSANFANNFSAIYLTSLEAVETLKSNLVHVKLPRFSINSKISLENVLKKFGSTQILEAPQLSGMFDEKVDKLEVNHGVHIDVDETGTEAAAVSSISLMPLSASIPEIPKEFFVNKPFTFFIYSKSLKTIIFAGAISRVE</sequence>
<dbReference type="Proteomes" id="UP001367676">
    <property type="component" value="Unassembled WGS sequence"/>
</dbReference>
<dbReference type="AlphaFoldDB" id="A0AAN9TBE7"/>
<evidence type="ECO:0000256" key="1">
    <source>
        <dbReference type="ARBA" id="ARBA00009500"/>
    </source>
</evidence>
<protein>
    <recommendedName>
        <fullName evidence="6">Serpin domain-containing protein</fullName>
    </recommendedName>
</protein>
<dbReference type="InterPro" id="IPR036186">
    <property type="entry name" value="Serpin_sf"/>
</dbReference>
<dbReference type="PANTHER" id="PTHR11461">
    <property type="entry name" value="SERINE PROTEASE INHIBITOR, SERPIN"/>
    <property type="match status" value="1"/>
</dbReference>
<name>A0AAN9TBE7_9HEMI</name>
<keyword evidence="5" id="KW-0732">Signal</keyword>
<comment type="caution">
    <text evidence="7">The sequence shown here is derived from an EMBL/GenBank/DDBJ whole genome shotgun (WGS) entry which is preliminary data.</text>
</comment>
<dbReference type="PANTHER" id="PTHR11461:SF211">
    <property type="entry name" value="GH10112P-RELATED"/>
    <property type="match status" value="1"/>
</dbReference>
<evidence type="ECO:0000259" key="6">
    <source>
        <dbReference type="SMART" id="SM00093"/>
    </source>
</evidence>
<evidence type="ECO:0000313" key="8">
    <source>
        <dbReference type="Proteomes" id="UP001367676"/>
    </source>
</evidence>
<dbReference type="InterPro" id="IPR042178">
    <property type="entry name" value="Serpin_sf_1"/>
</dbReference>
<organism evidence="7 8">
    <name type="scientific">Parthenolecanium corni</name>
    <dbReference type="NCBI Taxonomy" id="536013"/>
    <lineage>
        <taxon>Eukaryota</taxon>
        <taxon>Metazoa</taxon>
        <taxon>Ecdysozoa</taxon>
        <taxon>Arthropoda</taxon>
        <taxon>Hexapoda</taxon>
        <taxon>Insecta</taxon>
        <taxon>Pterygota</taxon>
        <taxon>Neoptera</taxon>
        <taxon>Paraneoptera</taxon>
        <taxon>Hemiptera</taxon>
        <taxon>Sternorrhyncha</taxon>
        <taxon>Coccoidea</taxon>
        <taxon>Coccidae</taxon>
        <taxon>Parthenolecanium</taxon>
    </lineage>
</organism>
<feature type="chain" id="PRO_5042815621" description="Serpin domain-containing protein" evidence="5">
    <location>
        <begin position="30"/>
        <end position="407"/>
    </location>
</feature>
<proteinExistence type="inferred from homology"/>
<feature type="domain" description="Serpin" evidence="6">
    <location>
        <begin position="43"/>
        <end position="406"/>
    </location>
</feature>
<evidence type="ECO:0000256" key="5">
    <source>
        <dbReference type="SAM" id="SignalP"/>
    </source>
</evidence>
<evidence type="ECO:0000313" key="7">
    <source>
        <dbReference type="EMBL" id="KAK7580740.1"/>
    </source>
</evidence>
<evidence type="ECO:0000256" key="3">
    <source>
        <dbReference type="ARBA" id="ARBA00022900"/>
    </source>
</evidence>
<dbReference type="InterPro" id="IPR023796">
    <property type="entry name" value="Serpin_dom"/>
</dbReference>
<dbReference type="CDD" id="cd00172">
    <property type="entry name" value="serpin"/>
    <property type="match status" value="1"/>
</dbReference>
<keyword evidence="8" id="KW-1185">Reference proteome</keyword>
<comment type="similarity">
    <text evidence="1 4">Belongs to the serpin family.</text>
</comment>
<accession>A0AAN9TBE7</accession>
<evidence type="ECO:0000256" key="2">
    <source>
        <dbReference type="ARBA" id="ARBA00022690"/>
    </source>
</evidence>